<evidence type="ECO:0000256" key="1">
    <source>
        <dbReference type="SAM" id="MobiDB-lite"/>
    </source>
</evidence>
<evidence type="ECO:0000313" key="4">
    <source>
        <dbReference type="Proteomes" id="UP000077202"/>
    </source>
</evidence>
<accession>A0A176W7B9</accession>
<evidence type="ECO:0000313" key="3">
    <source>
        <dbReference type="EMBL" id="OAE28362.1"/>
    </source>
</evidence>
<feature type="transmembrane region" description="Helical" evidence="2">
    <location>
        <begin position="103"/>
        <end position="121"/>
    </location>
</feature>
<name>A0A176W7B9_MARPO</name>
<dbReference type="Proteomes" id="UP000077202">
    <property type="component" value="Unassembled WGS sequence"/>
</dbReference>
<dbReference type="AlphaFoldDB" id="A0A176W7B9"/>
<feature type="region of interest" description="Disordered" evidence="1">
    <location>
        <begin position="59"/>
        <end position="93"/>
    </location>
</feature>
<keyword evidence="2" id="KW-1133">Transmembrane helix</keyword>
<comment type="caution">
    <text evidence="3">The sequence shown here is derived from an EMBL/GenBank/DDBJ whole genome shotgun (WGS) entry which is preliminary data.</text>
</comment>
<gene>
    <name evidence="3" type="ORF">AXG93_2490s1530</name>
</gene>
<protein>
    <recommendedName>
        <fullName evidence="5">Transmembrane protein</fullName>
    </recommendedName>
</protein>
<reference evidence="3" key="1">
    <citation type="submission" date="2016-03" db="EMBL/GenBank/DDBJ databases">
        <title>Mechanisms controlling the formation of the plant cell surface in tip-growing cells are functionally conserved among land plants.</title>
        <authorList>
            <person name="Honkanen S."/>
            <person name="Jones V.A."/>
            <person name="Morieri G."/>
            <person name="Champion C."/>
            <person name="Hetherington A.J."/>
            <person name="Kelly S."/>
            <person name="Saint-Marcoux D."/>
            <person name="Proust H."/>
            <person name="Prescott H."/>
            <person name="Dolan L."/>
        </authorList>
    </citation>
    <scope>NUCLEOTIDE SEQUENCE [LARGE SCALE GENOMIC DNA]</scope>
    <source>
        <tissue evidence="3">Whole gametophyte</tissue>
    </source>
</reference>
<proteinExistence type="predicted"/>
<feature type="compositionally biased region" description="Low complexity" evidence="1">
    <location>
        <begin position="68"/>
        <end position="85"/>
    </location>
</feature>
<evidence type="ECO:0000256" key="2">
    <source>
        <dbReference type="SAM" id="Phobius"/>
    </source>
</evidence>
<keyword evidence="4" id="KW-1185">Reference proteome</keyword>
<evidence type="ECO:0008006" key="5">
    <source>
        <dbReference type="Google" id="ProtNLM"/>
    </source>
</evidence>
<keyword evidence="2" id="KW-0472">Membrane</keyword>
<keyword evidence="2" id="KW-0812">Transmembrane</keyword>
<sequence>MLSMKRINACTFLPGFIQVGCQELSILKEELNKHRALIVYAENLKKKILGDLPPTIFPKAYSPPPTTGPSSSSSRGTTGPTTTKPAPKKRTEKDKLFRKRAKYFVIAQVAAVLLYVVFAGIEVEDDGMEDDGGVDD</sequence>
<organism evidence="3 4">
    <name type="scientific">Marchantia polymorpha subsp. ruderalis</name>
    <dbReference type="NCBI Taxonomy" id="1480154"/>
    <lineage>
        <taxon>Eukaryota</taxon>
        <taxon>Viridiplantae</taxon>
        <taxon>Streptophyta</taxon>
        <taxon>Embryophyta</taxon>
        <taxon>Marchantiophyta</taxon>
        <taxon>Marchantiopsida</taxon>
        <taxon>Marchantiidae</taxon>
        <taxon>Marchantiales</taxon>
        <taxon>Marchantiaceae</taxon>
        <taxon>Marchantia</taxon>
    </lineage>
</organism>
<dbReference type="EMBL" id="LVLJ01001741">
    <property type="protein sequence ID" value="OAE28362.1"/>
    <property type="molecule type" value="Genomic_DNA"/>
</dbReference>